<organism evidence="2">
    <name type="scientific">Cladocopium goreaui</name>
    <dbReference type="NCBI Taxonomy" id="2562237"/>
    <lineage>
        <taxon>Eukaryota</taxon>
        <taxon>Sar</taxon>
        <taxon>Alveolata</taxon>
        <taxon>Dinophyceae</taxon>
        <taxon>Suessiales</taxon>
        <taxon>Symbiodiniaceae</taxon>
        <taxon>Cladocopium</taxon>
    </lineage>
</organism>
<evidence type="ECO:0000313" key="2">
    <source>
        <dbReference type="EMBL" id="CAI4018947.1"/>
    </source>
</evidence>
<evidence type="ECO:0000256" key="1">
    <source>
        <dbReference type="SAM" id="MobiDB-lite"/>
    </source>
</evidence>
<accession>A0A9P1GQC2</accession>
<feature type="compositionally biased region" description="Low complexity" evidence="1">
    <location>
        <begin position="267"/>
        <end position="282"/>
    </location>
</feature>
<feature type="region of interest" description="Disordered" evidence="1">
    <location>
        <begin position="1"/>
        <end position="195"/>
    </location>
</feature>
<feature type="compositionally biased region" description="Low complexity" evidence="1">
    <location>
        <begin position="132"/>
        <end position="148"/>
    </location>
</feature>
<proteinExistence type="predicted"/>
<gene>
    <name evidence="2" type="ORF">C1SCF055_LOCUS43476</name>
</gene>
<dbReference type="EMBL" id="CAMXCT030006722">
    <property type="protein sequence ID" value="CAL4806259.1"/>
    <property type="molecule type" value="Genomic_DNA"/>
</dbReference>
<evidence type="ECO:0000313" key="3">
    <source>
        <dbReference type="EMBL" id="CAL4806259.1"/>
    </source>
</evidence>
<reference evidence="3 4" key="2">
    <citation type="submission" date="2024-05" db="EMBL/GenBank/DDBJ databases">
        <authorList>
            <person name="Chen Y."/>
            <person name="Shah S."/>
            <person name="Dougan E. K."/>
            <person name="Thang M."/>
            <person name="Chan C."/>
        </authorList>
    </citation>
    <scope>NUCLEOTIDE SEQUENCE [LARGE SCALE GENOMIC DNA]</scope>
</reference>
<comment type="caution">
    <text evidence="2">The sequence shown here is derived from an EMBL/GenBank/DDBJ whole genome shotgun (WGS) entry which is preliminary data.</text>
</comment>
<dbReference type="EMBL" id="CAMXCT020006722">
    <property type="protein sequence ID" value="CAL1172322.1"/>
    <property type="molecule type" value="Genomic_DNA"/>
</dbReference>
<reference evidence="2" key="1">
    <citation type="submission" date="2022-10" db="EMBL/GenBank/DDBJ databases">
        <authorList>
            <person name="Chen Y."/>
            <person name="Dougan E. K."/>
            <person name="Chan C."/>
            <person name="Rhodes N."/>
            <person name="Thang M."/>
        </authorList>
    </citation>
    <scope>NUCLEOTIDE SEQUENCE</scope>
</reference>
<dbReference type="AlphaFoldDB" id="A0A9P1GQC2"/>
<feature type="compositionally biased region" description="Basic and acidic residues" evidence="1">
    <location>
        <begin position="163"/>
        <end position="180"/>
    </location>
</feature>
<feature type="compositionally biased region" description="Basic and acidic residues" evidence="1">
    <location>
        <begin position="48"/>
        <end position="58"/>
    </location>
</feature>
<protein>
    <submittedName>
        <fullName evidence="3">Polyketide synthase 3</fullName>
    </submittedName>
</protein>
<dbReference type="Proteomes" id="UP001152797">
    <property type="component" value="Unassembled WGS sequence"/>
</dbReference>
<feature type="non-terminal residue" evidence="2">
    <location>
        <position position="1"/>
    </location>
</feature>
<dbReference type="EMBL" id="CAMXCT010006722">
    <property type="protein sequence ID" value="CAI4018947.1"/>
    <property type="molecule type" value="Genomic_DNA"/>
</dbReference>
<dbReference type="OrthoDB" id="446570at2759"/>
<evidence type="ECO:0000313" key="4">
    <source>
        <dbReference type="Proteomes" id="UP001152797"/>
    </source>
</evidence>
<feature type="region of interest" description="Disordered" evidence="1">
    <location>
        <begin position="262"/>
        <end position="285"/>
    </location>
</feature>
<name>A0A9P1GQC2_9DINO</name>
<keyword evidence="4" id="KW-1185">Reference proteome</keyword>
<sequence length="343" mass="35888">AKSPIFASSERRWHAMTSAEAPPDSATAEVPDSAPQAGADSGAGSEVIEVKEDVKVIDTPETAEVEVETNSGKGTGGTKESETSETSEGAVAPAPKSHAEGGLGLDDMPRSIGQPKAMSPGDTLKEPQVQVAPAPAAPATPAANRRPAGVPVGTKGMGKSAAKGKDCKDGKGPEGGKPKTDVVVPPAKSTYKQGGLRTTVNTPETLVTEADEGDEMDPEQYMYYAQQYAALAQQYAAYAQYCAQYAPQAQAAAGQKQMPAPTSTAVAQQQQQQQQAAQQGQQKNTPIMVTPYRHNWLISGSHRGNQDGAWYEAIKGDLVKTFGTLSRYVGGCRACAPVPWSEE</sequence>